<keyword evidence="3" id="KW-1185">Reference proteome</keyword>
<proteinExistence type="predicted"/>
<evidence type="ECO:0000259" key="1">
    <source>
        <dbReference type="Pfam" id="PF02517"/>
    </source>
</evidence>
<evidence type="ECO:0000313" key="2">
    <source>
        <dbReference type="EMBL" id="GAQ84153.1"/>
    </source>
</evidence>
<feature type="domain" description="CAAX prenyl protease 2/Lysostaphin resistance protein A-like" evidence="1">
    <location>
        <begin position="214"/>
        <end position="366"/>
    </location>
</feature>
<accession>A0A1Y1I116</accession>
<name>A0A1Y1I116_KLENI</name>
<dbReference type="Proteomes" id="UP000054558">
    <property type="component" value="Unassembled WGS sequence"/>
</dbReference>
<dbReference type="PANTHER" id="PTHR36736:SF1">
    <property type="entry name" value="OS03G0100030 PROTEIN"/>
    <property type="match status" value="1"/>
</dbReference>
<dbReference type="AlphaFoldDB" id="A0A1Y1I116"/>
<sequence length="398" mass="43265">MESQAHRTIQSGSSSFSPFCQKHSSIFSETLSCQGTWLLKRSGRGTLDRGTRKGLYPQTPATNLGLKLPCKKSVTCQAGAENGEPGKELKPGRKSGVLAKGQWSAKPIIQDVRDIPEVKWQEFPSASRLGFTTVLYGGVYLASQVLCSTAKIDVWETFQLTPGVFVVGLAFALPLILASECMHHDYVVDRWQPAQAVREAEEDENADFYTGMTTTQLVLVTSMKAVAEELFYRAGVQGVIAHWLALGSKGFMATSTGISSVTGIVPPFGPFSEALAVVATACVAGLVHLNLSTPREPEVIIAAADADVFGGREDVKLMVEEWLQGRKLRRIYSPMVEIMLAIFLGFELLRVGNIAAPITTHAAYELWIVGASLLRCKLEKPVLKGSQLHRAPLRKDGT</sequence>
<dbReference type="OMA" id="RSCIRAS"/>
<dbReference type="PANTHER" id="PTHR36736">
    <property type="entry name" value="OS03G0100030 PROTEIN"/>
    <property type="match status" value="1"/>
</dbReference>
<evidence type="ECO:0000313" key="3">
    <source>
        <dbReference type="Proteomes" id="UP000054558"/>
    </source>
</evidence>
<gene>
    <name evidence="2" type="ORF">KFL_001780080</name>
</gene>
<protein>
    <recommendedName>
        <fullName evidence="1">CAAX prenyl protease 2/Lysostaphin resistance protein A-like domain-containing protein</fullName>
    </recommendedName>
</protein>
<dbReference type="EMBL" id="DF237127">
    <property type="protein sequence ID" value="GAQ84153.1"/>
    <property type="molecule type" value="Genomic_DNA"/>
</dbReference>
<dbReference type="InterPro" id="IPR003675">
    <property type="entry name" value="Rce1/LyrA-like_dom"/>
</dbReference>
<dbReference type="Pfam" id="PF02517">
    <property type="entry name" value="Rce1-like"/>
    <property type="match status" value="1"/>
</dbReference>
<dbReference type="GO" id="GO:0004175">
    <property type="term" value="F:endopeptidase activity"/>
    <property type="evidence" value="ECO:0007669"/>
    <property type="project" value="UniProtKB-ARBA"/>
</dbReference>
<dbReference type="GO" id="GO:0080120">
    <property type="term" value="P:CAAX-box protein maturation"/>
    <property type="evidence" value="ECO:0007669"/>
    <property type="project" value="UniProtKB-ARBA"/>
</dbReference>
<dbReference type="OrthoDB" id="1913265at2759"/>
<reference evidence="2 3" key="1">
    <citation type="journal article" date="2014" name="Nat. Commun.">
        <title>Klebsormidium flaccidum genome reveals primary factors for plant terrestrial adaptation.</title>
        <authorList>
            <person name="Hori K."/>
            <person name="Maruyama F."/>
            <person name="Fujisawa T."/>
            <person name="Togashi T."/>
            <person name="Yamamoto N."/>
            <person name="Seo M."/>
            <person name="Sato S."/>
            <person name="Yamada T."/>
            <person name="Mori H."/>
            <person name="Tajima N."/>
            <person name="Moriyama T."/>
            <person name="Ikeuchi M."/>
            <person name="Watanabe M."/>
            <person name="Wada H."/>
            <person name="Kobayashi K."/>
            <person name="Saito M."/>
            <person name="Masuda T."/>
            <person name="Sasaki-Sekimoto Y."/>
            <person name="Mashiguchi K."/>
            <person name="Awai K."/>
            <person name="Shimojima M."/>
            <person name="Masuda S."/>
            <person name="Iwai M."/>
            <person name="Nobusawa T."/>
            <person name="Narise T."/>
            <person name="Kondo S."/>
            <person name="Saito H."/>
            <person name="Sato R."/>
            <person name="Murakawa M."/>
            <person name="Ihara Y."/>
            <person name="Oshima-Yamada Y."/>
            <person name="Ohtaka K."/>
            <person name="Satoh M."/>
            <person name="Sonobe K."/>
            <person name="Ishii M."/>
            <person name="Ohtani R."/>
            <person name="Kanamori-Sato M."/>
            <person name="Honoki R."/>
            <person name="Miyazaki D."/>
            <person name="Mochizuki H."/>
            <person name="Umetsu J."/>
            <person name="Higashi K."/>
            <person name="Shibata D."/>
            <person name="Kamiya Y."/>
            <person name="Sato N."/>
            <person name="Nakamura Y."/>
            <person name="Tabata S."/>
            <person name="Ida S."/>
            <person name="Kurokawa K."/>
            <person name="Ohta H."/>
        </authorList>
    </citation>
    <scope>NUCLEOTIDE SEQUENCE [LARGE SCALE GENOMIC DNA]</scope>
    <source>
        <strain evidence="2 3">NIES-2285</strain>
    </source>
</reference>
<organism evidence="2 3">
    <name type="scientific">Klebsormidium nitens</name>
    <name type="common">Green alga</name>
    <name type="synonym">Ulothrix nitens</name>
    <dbReference type="NCBI Taxonomy" id="105231"/>
    <lineage>
        <taxon>Eukaryota</taxon>
        <taxon>Viridiplantae</taxon>
        <taxon>Streptophyta</taxon>
        <taxon>Klebsormidiophyceae</taxon>
        <taxon>Klebsormidiales</taxon>
        <taxon>Klebsormidiaceae</taxon>
        <taxon>Klebsormidium</taxon>
    </lineage>
</organism>